<accession>A0A6N1VDQ0</accession>
<dbReference type="CDD" id="cd19997">
    <property type="entry name" value="PBP1_ABC_sugar_binding-like"/>
    <property type="match status" value="1"/>
</dbReference>
<dbReference type="SUPFAM" id="SSF53822">
    <property type="entry name" value="Periplasmic binding protein-like I"/>
    <property type="match status" value="1"/>
</dbReference>
<dbReference type="InterPro" id="IPR025997">
    <property type="entry name" value="SBP_2_dom"/>
</dbReference>
<evidence type="ECO:0000259" key="5">
    <source>
        <dbReference type="Pfam" id="PF13407"/>
    </source>
</evidence>
<reference evidence="6 7" key="1">
    <citation type="submission" date="2020-06" db="EMBL/GenBank/DDBJ databases">
        <title>Oricola thermophila sp. nov. isolated from a tidal sediments.</title>
        <authorList>
            <person name="Kwon K.K."/>
            <person name="Yang S.-H."/>
            <person name="Park M.-J."/>
        </authorList>
    </citation>
    <scope>NUCLEOTIDE SEQUENCE [LARGE SCALE GENOMIC DNA]</scope>
    <source>
        <strain evidence="6 7">MEBiC13590</strain>
    </source>
</reference>
<organism evidence="6 7">
    <name type="scientific">Oricola thermophila</name>
    <dbReference type="NCBI Taxonomy" id="2742145"/>
    <lineage>
        <taxon>Bacteria</taxon>
        <taxon>Pseudomonadati</taxon>
        <taxon>Pseudomonadota</taxon>
        <taxon>Alphaproteobacteria</taxon>
        <taxon>Hyphomicrobiales</taxon>
        <taxon>Ahrensiaceae</taxon>
        <taxon>Oricola</taxon>
    </lineage>
</organism>
<dbReference type="PANTHER" id="PTHR46847:SF1">
    <property type="entry name" value="D-ALLOSE-BINDING PERIPLASMIC PROTEIN-RELATED"/>
    <property type="match status" value="1"/>
</dbReference>
<dbReference type="Gene3D" id="3.40.50.2300">
    <property type="match status" value="2"/>
</dbReference>
<protein>
    <submittedName>
        <fullName evidence="6">ABC transporter substrate-binding protein</fullName>
    </submittedName>
</protein>
<proteinExistence type="inferred from homology"/>
<dbReference type="AlphaFoldDB" id="A0A6N1VDQ0"/>
<dbReference type="PANTHER" id="PTHR46847">
    <property type="entry name" value="D-ALLOSE-BINDING PERIPLASMIC PROTEIN-RELATED"/>
    <property type="match status" value="1"/>
</dbReference>
<dbReference type="Pfam" id="PF13407">
    <property type="entry name" value="Peripla_BP_4"/>
    <property type="match status" value="1"/>
</dbReference>
<feature type="domain" description="Periplasmic binding protein" evidence="5">
    <location>
        <begin position="37"/>
        <end position="295"/>
    </location>
</feature>
<feature type="signal peptide" evidence="4">
    <location>
        <begin position="1"/>
        <end position="29"/>
    </location>
</feature>
<evidence type="ECO:0000256" key="3">
    <source>
        <dbReference type="ARBA" id="ARBA00022729"/>
    </source>
</evidence>
<sequence length="357" mass="37347">MKLFNRLTRLAAASALVVTAAVMPSSVSAMDKEAPSVALSNAFLGNAWRRSMITAFEEAAAKAQEDGLISSWKVSNAPGENSATEQIAQLKALLLDEPDILLVNPASPTALNPTLQQACDQGIVVAVFDSSTDLECAYVVTNSFSDWARLSTQAIIDGIGGKGNVVLARGVQGSPPEIEMYGVQKAMLDANPDIEVVAELYTFCDSAKAQEALLGTIASLPDVHGVVGCGEGLGAVQAFQTAGREPPVVAFAPSGRALKFWGEGNGAPGSVAVMSDPGQGVAALFTAINVYQGQEVPRTTIFPPVVVSDDARDKWIAAVGDDEIASWQWTKELVDAQIKANIDGTVEDAPLPPVPVR</sequence>
<dbReference type="Proteomes" id="UP000509367">
    <property type="component" value="Chromosome"/>
</dbReference>
<evidence type="ECO:0000313" key="6">
    <source>
        <dbReference type="EMBL" id="QKV19050.1"/>
    </source>
</evidence>
<dbReference type="KEGG" id="orm:HTY61_11605"/>
<evidence type="ECO:0000256" key="1">
    <source>
        <dbReference type="ARBA" id="ARBA00004196"/>
    </source>
</evidence>
<keyword evidence="3 4" id="KW-0732">Signal</keyword>
<dbReference type="InterPro" id="IPR028082">
    <property type="entry name" value="Peripla_BP_I"/>
</dbReference>
<evidence type="ECO:0000313" key="7">
    <source>
        <dbReference type="Proteomes" id="UP000509367"/>
    </source>
</evidence>
<keyword evidence="7" id="KW-1185">Reference proteome</keyword>
<dbReference type="GO" id="GO:0030246">
    <property type="term" value="F:carbohydrate binding"/>
    <property type="evidence" value="ECO:0007669"/>
    <property type="project" value="UniProtKB-ARBA"/>
</dbReference>
<evidence type="ECO:0000256" key="4">
    <source>
        <dbReference type="SAM" id="SignalP"/>
    </source>
</evidence>
<dbReference type="GO" id="GO:0030313">
    <property type="term" value="C:cell envelope"/>
    <property type="evidence" value="ECO:0007669"/>
    <property type="project" value="UniProtKB-SubCell"/>
</dbReference>
<evidence type="ECO:0000256" key="2">
    <source>
        <dbReference type="ARBA" id="ARBA00007639"/>
    </source>
</evidence>
<name>A0A6N1VDQ0_9HYPH</name>
<comment type="subcellular location">
    <subcellularLocation>
        <location evidence="1">Cell envelope</location>
    </subcellularLocation>
</comment>
<gene>
    <name evidence="6" type="ORF">HTY61_11605</name>
</gene>
<dbReference type="EMBL" id="CP054836">
    <property type="protein sequence ID" value="QKV19050.1"/>
    <property type="molecule type" value="Genomic_DNA"/>
</dbReference>
<dbReference type="RefSeq" id="WP_175276942.1">
    <property type="nucleotide sequence ID" value="NZ_CP054836.1"/>
</dbReference>
<comment type="similarity">
    <text evidence="2">Belongs to the bacterial solute-binding protein 2 family.</text>
</comment>
<feature type="chain" id="PRO_5026698898" evidence="4">
    <location>
        <begin position="30"/>
        <end position="357"/>
    </location>
</feature>